<organism evidence="3 4">
    <name type="scientific">Reticulomyxa filosa</name>
    <dbReference type="NCBI Taxonomy" id="46433"/>
    <lineage>
        <taxon>Eukaryota</taxon>
        <taxon>Sar</taxon>
        <taxon>Rhizaria</taxon>
        <taxon>Retaria</taxon>
        <taxon>Foraminifera</taxon>
        <taxon>Monothalamids</taxon>
        <taxon>Reticulomyxidae</taxon>
        <taxon>Reticulomyxa</taxon>
    </lineage>
</organism>
<dbReference type="Proteomes" id="UP000023152">
    <property type="component" value="Unassembled WGS sequence"/>
</dbReference>
<evidence type="ECO:0000313" key="4">
    <source>
        <dbReference type="Proteomes" id="UP000023152"/>
    </source>
</evidence>
<reference evidence="3 4" key="1">
    <citation type="journal article" date="2013" name="Curr. Biol.">
        <title>The Genome of the Foraminiferan Reticulomyxa filosa.</title>
        <authorList>
            <person name="Glockner G."/>
            <person name="Hulsmann N."/>
            <person name="Schleicher M."/>
            <person name="Noegel A.A."/>
            <person name="Eichinger L."/>
            <person name="Gallinger C."/>
            <person name="Pawlowski J."/>
            <person name="Sierra R."/>
            <person name="Euteneuer U."/>
            <person name="Pillet L."/>
            <person name="Moustafa A."/>
            <person name="Platzer M."/>
            <person name="Groth M."/>
            <person name="Szafranski K."/>
            <person name="Schliwa M."/>
        </authorList>
    </citation>
    <scope>NUCLEOTIDE SEQUENCE [LARGE SCALE GENOMIC DNA]</scope>
</reference>
<keyword evidence="2" id="KW-1133">Transmembrane helix</keyword>
<feature type="region of interest" description="Disordered" evidence="1">
    <location>
        <begin position="730"/>
        <end position="783"/>
    </location>
</feature>
<dbReference type="AlphaFoldDB" id="X6NWS7"/>
<feature type="transmembrane region" description="Helical" evidence="2">
    <location>
        <begin position="75"/>
        <end position="94"/>
    </location>
</feature>
<keyword evidence="2" id="KW-0812">Transmembrane</keyword>
<evidence type="ECO:0000256" key="1">
    <source>
        <dbReference type="SAM" id="MobiDB-lite"/>
    </source>
</evidence>
<gene>
    <name evidence="3" type="ORF">RFI_06839</name>
</gene>
<sequence>MCNFVIATRPPLKRESKQKKKETKYAEITVPSSAKYPGLFGHRVHKLGVKVLYVERSINYLFFFFQKKKKKQECFFFNNIIIIIMKVTTLIRHYNNIPEIKHTIIKKRNNLVSFLTRSTDDYSWTHTKDLTILEIWCAIIQSGLLLDTSIASLPTMSRNNNDNNNNNSSFDSNSKDSSSFPSQLLTNIAQIILKWQLKKSGGEDVRLYLWKLQQLQIESLIALMEQYDPMRSRIHPSCAFQVLLWITDTIDVCGGDLLSRALYCATLVLPYVANGYEQSLELLTSAAWYEINKSSLGVSKYLDLLLLPSLFDKKEHHNERGGIIRQNFHKVLQCNNGRVLQLFITHICLLWHKYPDIALLYIDDIIKHLCHCDHHAKSLDTEDVVYRDEYLFGCVAMFLGAMCCHSGEKHHQFVVSFLTFCVSLLTYLKKVSRSAYLEPLHIRCWEFVWHVCGYVKTSYGWEQKEIQDLLCNLSEIIFSDSSISTDQRQWVTLILVKIIRNTRFIDSLFGDYKIFKRRTNAHVWLMYALGETMMQMTQQYSIDKDYIDKKELLDIHVRVLRILVIWTSHNFGQIRSGAQYYLLSGIQSALSLDDSAKALLGDVILSIHDALIQSKEAITLRDRMKVVLQWLRSGDMLTPVAEATRPENAIESIRNRKHYVTTTLVRHYQPVFDSQLLSDCFQHDIAQLEWLLYNRQCFIGGTRLLQAAVVPVFTALRYEYGMVGKETRNRELHTEREQQQQQQQHAVSLQKDTSKHTTTEEKQNDKEQSTSETNTGPGGYQRKIDPVMTLIEEYCHESSQQVKYAYQ</sequence>
<evidence type="ECO:0000313" key="3">
    <source>
        <dbReference type="EMBL" id="ETO30284.1"/>
    </source>
</evidence>
<comment type="caution">
    <text evidence="3">The sequence shown here is derived from an EMBL/GenBank/DDBJ whole genome shotgun (WGS) entry which is preliminary data.</text>
</comment>
<feature type="region of interest" description="Disordered" evidence="1">
    <location>
        <begin position="157"/>
        <end position="176"/>
    </location>
</feature>
<evidence type="ECO:0000256" key="2">
    <source>
        <dbReference type="SAM" id="Phobius"/>
    </source>
</evidence>
<dbReference type="EMBL" id="ASPP01005575">
    <property type="protein sequence ID" value="ETO30284.1"/>
    <property type="molecule type" value="Genomic_DNA"/>
</dbReference>
<name>X6NWS7_RETFI</name>
<protein>
    <submittedName>
        <fullName evidence="3">Uncharacterized protein</fullName>
    </submittedName>
</protein>
<feature type="compositionally biased region" description="Basic and acidic residues" evidence="1">
    <location>
        <begin position="752"/>
        <end position="769"/>
    </location>
</feature>
<keyword evidence="4" id="KW-1185">Reference proteome</keyword>
<accession>X6NWS7</accession>
<proteinExistence type="predicted"/>
<keyword evidence="2" id="KW-0472">Membrane</keyword>